<evidence type="ECO:0000256" key="5">
    <source>
        <dbReference type="ARBA" id="ARBA00022989"/>
    </source>
</evidence>
<evidence type="ECO:0000256" key="4">
    <source>
        <dbReference type="ARBA" id="ARBA00022692"/>
    </source>
</evidence>
<evidence type="ECO:0000256" key="2">
    <source>
        <dbReference type="ARBA" id="ARBA00007414"/>
    </source>
</evidence>
<accession>A0AA36DEC3</accession>
<dbReference type="InterPro" id="IPR019402">
    <property type="entry name" value="CWH43_N"/>
</dbReference>
<dbReference type="GO" id="GO:0005789">
    <property type="term" value="C:endoplasmic reticulum membrane"/>
    <property type="evidence" value="ECO:0007669"/>
    <property type="project" value="TreeGrafter"/>
</dbReference>
<reference evidence="10" key="1">
    <citation type="submission" date="2023-06" db="EMBL/GenBank/DDBJ databases">
        <authorList>
            <person name="Delattre M."/>
        </authorList>
    </citation>
    <scope>NUCLEOTIDE SEQUENCE</scope>
    <source>
        <strain evidence="10">AF72</strain>
    </source>
</reference>
<dbReference type="InterPro" id="IPR039545">
    <property type="entry name" value="PGAP2"/>
</dbReference>
<dbReference type="PANTHER" id="PTHR12892">
    <property type="entry name" value="FGF RECEPTOR ACTIVATING PROTEIN 1"/>
    <property type="match status" value="1"/>
</dbReference>
<dbReference type="GO" id="GO:0000139">
    <property type="term" value="C:Golgi membrane"/>
    <property type="evidence" value="ECO:0007669"/>
    <property type="project" value="UniProtKB-SubCell"/>
</dbReference>
<evidence type="ECO:0000256" key="8">
    <source>
        <dbReference type="SAM" id="Phobius"/>
    </source>
</evidence>
<dbReference type="EMBL" id="CATQJA010002707">
    <property type="protein sequence ID" value="CAJ0586013.1"/>
    <property type="molecule type" value="Genomic_DNA"/>
</dbReference>
<feature type="transmembrane region" description="Helical" evidence="8">
    <location>
        <begin position="173"/>
        <end position="198"/>
    </location>
</feature>
<feature type="transmembrane region" description="Helical" evidence="8">
    <location>
        <begin position="219"/>
        <end position="238"/>
    </location>
</feature>
<dbReference type="GO" id="GO:0006506">
    <property type="term" value="P:GPI anchor biosynthetic process"/>
    <property type="evidence" value="ECO:0007669"/>
    <property type="project" value="UniProtKB-KW"/>
</dbReference>
<feature type="transmembrane region" description="Helical" evidence="8">
    <location>
        <begin position="145"/>
        <end position="167"/>
    </location>
</feature>
<keyword evidence="6" id="KW-0333">Golgi apparatus</keyword>
<feature type="domain" description="CWH43-like N-terminal" evidence="9">
    <location>
        <begin position="55"/>
        <end position="274"/>
    </location>
</feature>
<keyword evidence="3" id="KW-0337">GPI-anchor biosynthesis</keyword>
<dbReference type="AlphaFoldDB" id="A0AA36DEC3"/>
<evidence type="ECO:0000259" key="9">
    <source>
        <dbReference type="Pfam" id="PF10277"/>
    </source>
</evidence>
<evidence type="ECO:0000313" key="11">
    <source>
        <dbReference type="Proteomes" id="UP001177023"/>
    </source>
</evidence>
<keyword evidence="7 8" id="KW-0472">Membrane</keyword>
<feature type="non-terminal residue" evidence="10">
    <location>
        <position position="1"/>
    </location>
</feature>
<evidence type="ECO:0000256" key="6">
    <source>
        <dbReference type="ARBA" id="ARBA00023034"/>
    </source>
</evidence>
<sequence length="280" mass="32679">MGWDDGVDTLLPTSKKVAHPEYVSGACLPLFFGSEREAYSYYIGQRYLRIEARTLTLIVCFLPTFALVSCIFLALFFHFDEATNTHCHVPNILPSISTVIGGFWETNFIWSWAIYLHALPRLIPAFAYNNVFIPRAPRRGRLTWFLIRLHATLSLVELSALLSLTYYNSDYNHLYHVVSFSIFGSTSLLYALVHLTLCRRLELHVQTKLQMQAWRLKKRAFCLSVSCLLTCFYLFYRHNAYCEPYVFSVFSLFEYSFVLSNILFHSTFRLDFHDRCLYIS</sequence>
<comment type="subcellular location">
    <subcellularLocation>
        <location evidence="1">Golgi apparatus membrane</location>
        <topology evidence="1">Multi-pass membrane protein</topology>
    </subcellularLocation>
</comment>
<dbReference type="PANTHER" id="PTHR12892:SF11">
    <property type="entry name" value="POST-GPI ATTACHMENT TO PROTEINS FACTOR 2"/>
    <property type="match status" value="1"/>
</dbReference>
<comment type="caution">
    <text evidence="10">The sequence shown here is derived from an EMBL/GenBank/DDBJ whole genome shotgun (WGS) entry which is preliminary data.</text>
</comment>
<evidence type="ECO:0000256" key="1">
    <source>
        <dbReference type="ARBA" id="ARBA00004653"/>
    </source>
</evidence>
<protein>
    <recommendedName>
        <fullName evidence="9">CWH43-like N-terminal domain-containing protein</fullName>
    </recommendedName>
</protein>
<organism evidence="10 11">
    <name type="scientific">Mesorhabditis spiculigera</name>
    <dbReference type="NCBI Taxonomy" id="96644"/>
    <lineage>
        <taxon>Eukaryota</taxon>
        <taxon>Metazoa</taxon>
        <taxon>Ecdysozoa</taxon>
        <taxon>Nematoda</taxon>
        <taxon>Chromadorea</taxon>
        <taxon>Rhabditida</taxon>
        <taxon>Rhabditina</taxon>
        <taxon>Rhabditomorpha</taxon>
        <taxon>Rhabditoidea</taxon>
        <taxon>Rhabditidae</taxon>
        <taxon>Mesorhabditinae</taxon>
        <taxon>Mesorhabditis</taxon>
    </lineage>
</organism>
<proteinExistence type="inferred from homology"/>
<keyword evidence="11" id="KW-1185">Reference proteome</keyword>
<name>A0AA36DEC3_9BILA</name>
<keyword evidence="5 8" id="KW-1133">Transmembrane helix</keyword>
<evidence type="ECO:0000256" key="7">
    <source>
        <dbReference type="ARBA" id="ARBA00023136"/>
    </source>
</evidence>
<feature type="transmembrane region" description="Helical" evidence="8">
    <location>
        <begin position="244"/>
        <end position="264"/>
    </location>
</feature>
<dbReference type="Pfam" id="PF10277">
    <property type="entry name" value="Frag1"/>
    <property type="match status" value="1"/>
</dbReference>
<dbReference type="Proteomes" id="UP001177023">
    <property type="component" value="Unassembled WGS sequence"/>
</dbReference>
<comment type="similarity">
    <text evidence="2">Belongs to the PGAP2 family.</text>
</comment>
<gene>
    <name evidence="10" type="ORF">MSPICULIGERA_LOCUS24021</name>
</gene>
<feature type="transmembrane region" description="Helical" evidence="8">
    <location>
        <begin position="112"/>
        <end position="133"/>
    </location>
</feature>
<feature type="transmembrane region" description="Helical" evidence="8">
    <location>
        <begin position="55"/>
        <end position="79"/>
    </location>
</feature>
<evidence type="ECO:0000313" key="10">
    <source>
        <dbReference type="EMBL" id="CAJ0586013.1"/>
    </source>
</evidence>
<evidence type="ECO:0000256" key="3">
    <source>
        <dbReference type="ARBA" id="ARBA00022502"/>
    </source>
</evidence>
<keyword evidence="4 8" id="KW-0812">Transmembrane</keyword>